<sequence>MTPEQTVLFKDVIYPVIDIILKIIAGVILLIYFQGKTQKGASKEKMCDVYFSILDGQDKLHYHYSKSPFLEIFRATPLAKVSEETYEIYNKALDECLGHKYLTSSDAFDTQVSLTTSYRKLYFLMGKKEYMKYFSELRSDVDSYCSSSATGELSQFTLRDKYSKEIADAQRNIKEIAKWREENHLTKGEAKDKMYFELLSVYSKISKDSSDYFQNKIGKHTQKMVEYINWYG</sequence>
<evidence type="ECO:0000313" key="3">
    <source>
        <dbReference type="Proteomes" id="UP000286680"/>
    </source>
</evidence>
<keyword evidence="3" id="KW-1185">Reference proteome</keyword>
<dbReference type="AlphaFoldDB" id="A0AA94EGH5"/>
<keyword evidence="1" id="KW-0472">Membrane</keyword>
<organism evidence="2 3">
    <name type="scientific">Idiomarina aquatica</name>
    <dbReference type="NCBI Taxonomy" id="1327752"/>
    <lineage>
        <taxon>Bacteria</taxon>
        <taxon>Pseudomonadati</taxon>
        <taxon>Pseudomonadota</taxon>
        <taxon>Gammaproteobacteria</taxon>
        <taxon>Alteromonadales</taxon>
        <taxon>Idiomarinaceae</taxon>
        <taxon>Idiomarina</taxon>
    </lineage>
</organism>
<accession>A0AA94EGH5</accession>
<keyword evidence="1" id="KW-1133">Transmembrane helix</keyword>
<evidence type="ECO:0000313" key="2">
    <source>
        <dbReference type="EMBL" id="RUO44510.1"/>
    </source>
</evidence>
<reference evidence="3" key="1">
    <citation type="journal article" date="2018" name="Front. Microbiol.">
        <title>Genome-Based Analysis Reveals the Taxonomy and Diversity of the Family Idiomarinaceae.</title>
        <authorList>
            <person name="Liu Y."/>
            <person name="Lai Q."/>
            <person name="Shao Z."/>
        </authorList>
    </citation>
    <scope>NUCLEOTIDE SEQUENCE [LARGE SCALE GENOMIC DNA]</scope>
    <source>
        <strain evidence="3">SN-14</strain>
    </source>
</reference>
<feature type="transmembrane region" description="Helical" evidence="1">
    <location>
        <begin position="12"/>
        <end position="33"/>
    </location>
</feature>
<gene>
    <name evidence="2" type="ORF">CWE23_00220</name>
</gene>
<keyword evidence="1" id="KW-0812">Transmembrane</keyword>
<protein>
    <submittedName>
        <fullName evidence="2">Uncharacterized protein</fullName>
    </submittedName>
</protein>
<comment type="caution">
    <text evidence="2">The sequence shown here is derived from an EMBL/GenBank/DDBJ whole genome shotgun (WGS) entry which is preliminary data.</text>
</comment>
<dbReference type="EMBL" id="PIPS01000001">
    <property type="protein sequence ID" value="RUO44510.1"/>
    <property type="molecule type" value="Genomic_DNA"/>
</dbReference>
<proteinExistence type="predicted"/>
<dbReference type="Proteomes" id="UP000286680">
    <property type="component" value="Unassembled WGS sequence"/>
</dbReference>
<name>A0AA94EGH5_9GAMM</name>
<evidence type="ECO:0000256" key="1">
    <source>
        <dbReference type="SAM" id="Phobius"/>
    </source>
</evidence>
<dbReference type="RefSeq" id="WP_126819069.1">
    <property type="nucleotide sequence ID" value="NZ_PIPS01000001.1"/>
</dbReference>